<keyword evidence="3" id="KW-1185">Reference proteome</keyword>
<protein>
    <submittedName>
        <fullName evidence="2">Uncharacterized protein</fullName>
    </submittedName>
</protein>
<gene>
    <name evidence="2" type="ORF">KIN20_000274</name>
</gene>
<organism evidence="2 3">
    <name type="scientific">Parelaphostrongylus tenuis</name>
    <name type="common">Meningeal worm</name>
    <dbReference type="NCBI Taxonomy" id="148309"/>
    <lineage>
        <taxon>Eukaryota</taxon>
        <taxon>Metazoa</taxon>
        <taxon>Ecdysozoa</taxon>
        <taxon>Nematoda</taxon>
        <taxon>Chromadorea</taxon>
        <taxon>Rhabditida</taxon>
        <taxon>Rhabditina</taxon>
        <taxon>Rhabditomorpha</taxon>
        <taxon>Strongyloidea</taxon>
        <taxon>Metastrongylidae</taxon>
        <taxon>Parelaphostrongylus</taxon>
    </lineage>
</organism>
<evidence type="ECO:0000256" key="1">
    <source>
        <dbReference type="SAM" id="MobiDB-lite"/>
    </source>
</evidence>
<dbReference type="EMBL" id="JAHQIW010000051">
    <property type="protein sequence ID" value="KAJ1345685.1"/>
    <property type="molecule type" value="Genomic_DNA"/>
</dbReference>
<dbReference type="Proteomes" id="UP001196413">
    <property type="component" value="Unassembled WGS sequence"/>
</dbReference>
<reference evidence="2" key="1">
    <citation type="submission" date="2021-06" db="EMBL/GenBank/DDBJ databases">
        <title>Parelaphostrongylus tenuis whole genome reference sequence.</title>
        <authorList>
            <person name="Garwood T.J."/>
            <person name="Larsen P.A."/>
            <person name="Fountain-Jones N.M."/>
            <person name="Garbe J.R."/>
            <person name="Macchietto M.G."/>
            <person name="Kania S.A."/>
            <person name="Gerhold R.W."/>
            <person name="Richards J.E."/>
            <person name="Wolf T.M."/>
        </authorList>
    </citation>
    <scope>NUCLEOTIDE SEQUENCE</scope>
    <source>
        <strain evidence="2">MNPRO001-30</strain>
        <tissue evidence="2">Meninges</tissue>
    </source>
</reference>
<feature type="compositionally biased region" description="Polar residues" evidence="1">
    <location>
        <begin position="57"/>
        <end position="81"/>
    </location>
</feature>
<proteinExistence type="predicted"/>
<evidence type="ECO:0000313" key="2">
    <source>
        <dbReference type="EMBL" id="KAJ1345685.1"/>
    </source>
</evidence>
<evidence type="ECO:0000313" key="3">
    <source>
        <dbReference type="Proteomes" id="UP001196413"/>
    </source>
</evidence>
<sequence>MSKLKAFTEVDSLKTTQDDAEKLNVDFAKVVRHLKQSAKVKKFQSSTSAPTDLATCEPTQPTTNGPVQSTTSGPVQPSAGFTYSHHSRYVT</sequence>
<accession>A0AAD5QFG3</accession>
<dbReference type="AlphaFoldDB" id="A0AAD5QFG3"/>
<feature type="region of interest" description="Disordered" evidence="1">
    <location>
        <begin position="39"/>
        <end position="91"/>
    </location>
</feature>
<comment type="caution">
    <text evidence="2">The sequence shown here is derived from an EMBL/GenBank/DDBJ whole genome shotgun (WGS) entry which is preliminary data.</text>
</comment>
<name>A0AAD5QFG3_PARTN</name>